<dbReference type="CDD" id="cd08950">
    <property type="entry name" value="KR_fFAS_SDR_c_like"/>
    <property type="match status" value="1"/>
</dbReference>
<dbReference type="Gene3D" id="6.10.140.1400">
    <property type="match status" value="1"/>
</dbReference>
<reference evidence="7" key="1">
    <citation type="submission" date="2022-07" db="EMBL/GenBank/DDBJ databases">
        <title>Phylogenomic reconstructions and comparative analyses of Kickxellomycotina fungi.</title>
        <authorList>
            <person name="Reynolds N.K."/>
            <person name="Stajich J.E."/>
            <person name="Barry K."/>
            <person name="Grigoriev I.V."/>
            <person name="Crous P."/>
            <person name="Smith M.E."/>
        </authorList>
    </citation>
    <scope>NUCLEOTIDE SEQUENCE</scope>
    <source>
        <strain evidence="7">NRRL 1565</strain>
    </source>
</reference>
<dbReference type="GO" id="GO:0004321">
    <property type="term" value="F:fatty-acyl-CoA synthase activity"/>
    <property type="evidence" value="ECO:0007669"/>
    <property type="project" value="UniProtKB-EC"/>
</dbReference>
<dbReference type="SUPFAM" id="SSF51735">
    <property type="entry name" value="NAD(P)-binding Rossmann-fold domains"/>
    <property type="match status" value="1"/>
</dbReference>
<dbReference type="SUPFAM" id="SSF52151">
    <property type="entry name" value="FabD/lysophospholipase-like"/>
    <property type="match status" value="1"/>
</dbReference>
<name>A0A9W8HPV3_9FUNG</name>
<dbReference type="Gene3D" id="3.40.50.720">
    <property type="entry name" value="NAD(P)-binding Rossmann-like Domain"/>
    <property type="match status" value="2"/>
</dbReference>
<dbReference type="InterPro" id="IPR040899">
    <property type="entry name" value="Fas_alpha_ACP"/>
</dbReference>
<evidence type="ECO:0000256" key="4">
    <source>
        <dbReference type="SAM" id="MobiDB-lite"/>
    </source>
</evidence>
<sequence>MTADGEISTCVSRAVREVPAVPAGTPQAKGKATTPLSGIDVPFHSRVLADSVAVFREVVRAKIESDGRSLAPLYGRYIPNLTATPFEVSKEYFELVHILTGSSVASEVLRNWNDALLADSAAKSRLAATLLVELLSYQIASPVQWIKTQDYLFSAAAVQRVVEIGPSAVLCGMASRTLRSSGYNSLKVSLLHIDRDKDDVYYLYQDKAALSGASTTEGSMPQDAQTTQPEQTKTEALVIATADAASPAVTDVADNSLAQPSQGPAPAAEFGTGSSGPITDVPLQALEVVQAIVAFKMQKALDDTPAKQNIKTLAAGKSTLQNEVVGNLQKEFGNRVPDKPEQLSLQELAVAIGTSDIALGKCTQPLIARLFSSKMPGGFSLTQVRDTLQSTYGLGPQRQDGLLLVALTMSPTERLAGDADASAWLDRVAKVYALHAGITYPTGTNAAKASGVSQGPAISGAEMKRIRHEQQEHIRQQIEVLARYAGIDLRKDARAIEGTQSASSELQERLNGLAAELGDEFAEGIQPCFDALKARRFDSYWNWVRQDAYEWIQELISAKVAGTADISMDEARICRLVNCVDERLLQLLSGTAKILSASNDAALAPVLRVVEGLHERCKHALGQQPRYRELSKPMEPHTTIASDGTISYLETPRKNEPSLAEFVDHMGTSGANGSLPLLYLSDRPDTGTPWSYSQTLSSMYYDCLYDIQKNGLTFAGKTALVTGCGAGSIGADIVRGLLMGGAKVVATSSSYSRRTTLFFERMYRECGASGSELIVVPFNQASVMDVDNLIGFIYGNPRDAGLGWDLDYIFPFAAIPAVGYITDLGARAELGLRAMLTNVMRLVGHVKAAKEKLNIVGRPAIVMLPLSPNHGNAGGDAFYGECKAALATALNRWESESWEGHLSVIGLEIGWTRGTGLMSANSVYSEQMERAGVRTFSTWEMAFIILGLLHPFVVDLAHQRPVYANIDGALGRCKALGKRMRAIRQHIEQESSVQRAMTHDRMLDATLLYSPLVSLVKASHGLAPLAKFKSYMPTVKDYDSLQHLHHLQDMVNLDKVVVITGYGEVSPHGNAET</sequence>
<organism evidence="7 8">
    <name type="scientific">Coemansia guatemalensis</name>
    <dbReference type="NCBI Taxonomy" id="2761395"/>
    <lineage>
        <taxon>Eukaryota</taxon>
        <taxon>Fungi</taxon>
        <taxon>Fungi incertae sedis</taxon>
        <taxon>Zoopagomycota</taxon>
        <taxon>Kickxellomycotina</taxon>
        <taxon>Kickxellomycetes</taxon>
        <taxon>Kickxellales</taxon>
        <taxon>Kickxellaceae</taxon>
        <taxon>Coemansia</taxon>
    </lineage>
</organism>
<evidence type="ECO:0000256" key="1">
    <source>
        <dbReference type="ARBA" id="ARBA00022450"/>
    </source>
</evidence>
<dbReference type="GO" id="GO:0008897">
    <property type="term" value="F:holo-[acyl-carrier-protein] synthase activity"/>
    <property type="evidence" value="ECO:0007669"/>
    <property type="project" value="InterPro"/>
</dbReference>
<dbReference type="AlphaFoldDB" id="A0A9W8HPV3"/>
<dbReference type="Pfam" id="PF18325">
    <property type="entry name" value="Fas_alpha_ACP"/>
    <property type="match status" value="1"/>
</dbReference>
<feature type="non-terminal residue" evidence="7">
    <location>
        <position position="1073"/>
    </location>
</feature>
<dbReference type="InterPro" id="IPR036291">
    <property type="entry name" value="NAD(P)-bd_dom_sf"/>
</dbReference>
<feature type="region of interest" description="Disordered" evidence="4">
    <location>
        <begin position="255"/>
        <end position="276"/>
    </location>
</feature>
<dbReference type="Gene3D" id="3.90.25.70">
    <property type="match status" value="1"/>
</dbReference>
<keyword evidence="7" id="KW-0012">Acyltransferase</keyword>
<keyword evidence="3 7" id="KW-0808">Transferase</keyword>
<feature type="domain" description="Fatty acid synthase subunit alpha acyl carrier" evidence="6">
    <location>
        <begin position="280"/>
        <end position="439"/>
    </location>
</feature>
<dbReference type="Pfam" id="PF18314">
    <property type="entry name" value="FAS_I_H"/>
    <property type="match status" value="1"/>
</dbReference>
<dbReference type="Proteomes" id="UP001140094">
    <property type="component" value="Unassembled WGS sequence"/>
</dbReference>
<evidence type="ECO:0000259" key="5">
    <source>
        <dbReference type="Pfam" id="PF18314"/>
    </source>
</evidence>
<keyword evidence="2" id="KW-0597">Phosphoprotein</keyword>
<dbReference type="InterPro" id="IPR016035">
    <property type="entry name" value="Acyl_Trfase/lysoPLipase"/>
</dbReference>
<gene>
    <name evidence="7" type="primary">fas2_15</name>
    <name evidence="7" type="ORF">H4R20_005303</name>
</gene>
<proteinExistence type="predicted"/>
<dbReference type="InterPro" id="IPR041550">
    <property type="entry name" value="FASI_helical"/>
</dbReference>
<dbReference type="FunFam" id="3.90.25.70:FF:000001">
    <property type="entry name" value="Fatty acid synthase subunit alpha"/>
    <property type="match status" value="1"/>
</dbReference>
<evidence type="ECO:0000313" key="8">
    <source>
        <dbReference type="Proteomes" id="UP001140094"/>
    </source>
</evidence>
<feature type="domain" description="Fatty acid synthase type I helical" evidence="5">
    <location>
        <begin position="469"/>
        <end position="668"/>
    </location>
</feature>
<keyword evidence="1" id="KW-0596">Phosphopantetheine</keyword>
<evidence type="ECO:0000259" key="6">
    <source>
        <dbReference type="Pfam" id="PF18325"/>
    </source>
</evidence>
<evidence type="ECO:0000256" key="3">
    <source>
        <dbReference type="ARBA" id="ARBA00022679"/>
    </source>
</evidence>
<evidence type="ECO:0000313" key="7">
    <source>
        <dbReference type="EMBL" id="KAJ2797124.1"/>
    </source>
</evidence>
<dbReference type="OrthoDB" id="4251012at2759"/>
<evidence type="ECO:0000256" key="2">
    <source>
        <dbReference type="ARBA" id="ARBA00022553"/>
    </source>
</evidence>
<dbReference type="Gene3D" id="3.40.47.10">
    <property type="match status" value="1"/>
</dbReference>
<dbReference type="PANTHER" id="PTHR10982">
    <property type="entry name" value="MALONYL COA-ACYL CARRIER PROTEIN TRANSACYLASE"/>
    <property type="match status" value="1"/>
</dbReference>
<dbReference type="Gene3D" id="6.10.250.1930">
    <property type="match status" value="1"/>
</dbReference>
<comment type="caution">
    <text evidence="7">The sequence shown here is derived from an EMBL/GenBank/DDBJ whole genome shotgun (WGS) entry which is preliminary data.</text>
</comment>
<dbReference type="InterPro" id="IPR050830">
    <property type="entry name" value="Fungal_FAS"/>
</dbReference>
<dbReference type="PANTHER" id="PTHR10982:SF21">
    <property type="entry name" value="FATTY ACID SYNTHASE SUBUNIT BETA"/>
    <property type="match status" value="1"/>
</dbReference>
<keyword evidence="8" id="KW-1185">Reference proteome</keyword>
<dbReference type="EC" id="2.3.1.86" evidence="7"/>
<accession>A0A9W8HPV3</accession>
<protein>
    <submittedName>
        <fullName evidence="7">Fatty acid synthase alpha subunit Lsd1</fullName>
        <ecNumber evidence="7">2.3.1.86</ecNumber>
    </submittedName>
</protein>
<dbReference type="EMBL" id="JANBUO010001708">
    <property type="protein sequence ID" value="KAJ2797124.1"/>
    <property type="molecule type" value="Genomic_DNA"/>
</dbReference>
<dbReference type="InterPro" id="IPR016039">
    <property type="entry name" value="Thiolase-like"/>
</dbReference>